<dbReference type="GO" id="GO:0007144">
    <property type="term" value="P:female meiosis I"/>
    <property type="evidence" value="ECO:0007669"/>
    <property type="project" value="TreeGrafter"/>
</dbReference>
<dbReference type="GO" id="GO:0005634">
    <property type="term" value="C:nucleus"/>
    <property type="evidence" value="ECO:0007669"/>
    <property type="project" value="TreeGrafter"/>
</dbReference>
<dbReference type="PANTHER" id="PTHR33861:SF4">
    <property type="entry name" value="MEIOSIS-SPECIFIC COILED-COIL DOMAIN-CONTAINING PROTEIN MEIOC"/>
    <property type="match status" value="1"/>
</dbReference>
<proteinExistence type="predicted"/>
<reference evidence="2" key="1">
    <citation type="submission" date="2025-08" db="UniProtKB">
        <authorList>
            <consortium name="Ensembl"/>
        </authorList>
    </citation>
    <scope>IDENTIFICATION</scope>
</reference>
<dbReference type="InterPro" id="IPR027963">
    <property type="entry name" value="MEIOC"/>
</dbReference>
<feature type="compositionally biased region" description="Basic and acidic residues" evidence="1">
    <location>
        <begin position="552"/>
        <end position="561"/>
    </location>
</feature>
<dbReference type="GO" id="GO:0007141">
    <property type="term" value="P:male meiosis I"/>
    <property type="evidence" value="ECO:0007669"/>
    <property type="project" value="TreeGrafter"/>
</dbReference>
<organism evidence="2 3">
    <name type="scientific">Serinus canaria</name>
    <name type="common">Island canary</name>
    <name type="synonym">Fringilla canaria</name>
    <dbReference type="NCBI Taxonomy" id="9135"/>
    <lineage>
        <taxon>Eukaryota</taxon>
        <taxon>Metazoa</taxon>
        <taxon>Chordata</taxon>
        <taxon>Craniata</taxon>
        <taxon>Vertebrata</taxon>
        <taxon>Euteleostomi</taxon>
        <taxon>Archelosauria</taxon>
        <taxon>Archosauria</taxon>
        <taxon>Dinosauria</taxon>
        <taxon>Saurischia</taxon>
        <taxon>Theropoda</taxon>
        <taxon>Coelurosauria</taxon>
        <taxon>Aves</taxon>
        <taxon>Neognathae</taxon>
        <taxon>Neoaves</taxon>
        <taxon>Telluraves</taxon>
        <taxon>Australaves</taxon>
        <taxon>Passeriformes</taxon>
        <taxon>Passeroidea</taxon>
        <taxon>Fringillidae</taxon>
        <taxon>Carduelinae</taxon>
        <taxon>Serinus</taxon>
    </lineage>
</organism>
<feature type="region of interest" description="Disordered" evidence="1">
    <location>
        <begin position="217"/>
        <end position="252"/>
    </location>
</feature>
<feature type="compositionally biased region" description="Low complexity" evidence="1">
    <location>
        <begin position="451"/>
        <end position="468"/>
    </location>
</feature>
<evidence type="ECO:0000256" key="1">
    <source>
        <dbReference type="SAM" id="MobiDB-lite"/>
    </source>
</evidence>
<dbReference type="GO" id="GO:0048255">
    <property type="term" value="P:mRNA stabilization"/>
    <property type="evidence" value="ECO:0007669"/>
    <property type="project" value="TreeGrafter"/>
</dbReference>
<feature type="region of interest" description="Disordered" evidence="1">
    <location>
        <begin position="825"/>
        <end position="872"/>
    </location>
</feature>
<gene>
    <name evidence="2" type="primary">LOC103813045</name>
</gene>
<dbReference type="Pfam" id="PF15189">
    <property type="entry name" value="MEIOC"/>
    <property type="match status" value="1"/>
</dbReference>
<dbReference type="AlphaFoldDB" id="A0A8C9MTC8"/>
<dbReference type="GO" id="GO:0005737">
    <property type="term" value="C:cytoplasm"/>
    <property type="evidence" value="ECO:0007669"/>
    <property type="project" value="TreeGrafter"/>
</dbReference>
<reference evidence="2" key="2">
    <citation type="submission" date="2025-09" db="UniProtKB">
        <authorList>
            <consortium name="Ensembl"/>
        </authorList>
    </citation>
    <scope>IDENTIFICATION</scope>
</reference>
<sequence length="872" mass="96560">MVQVPPLGSASHRGDVFAWHRCIPSLIEVWRCPTNTYNVKPGENSYHCAVNSRRQTMDTQLFSPFLGAVPSPPTPPEPSQLCRDWLGCAEDFGSQGAFQECPKPRTPINLSYSGNGPDVFGLVSSILEEPNKAEPVTDWNSLSRLFPPMWAPDLGSNGEFPGLPAQHWLQTKDFPNLLGSSCHQEPLQEPPEVEMLHRGLGDLQLLESWLSPCAHPSNALRNPDHPSLQNSTTAPQGGVSFPSGGWNQHLCPSDQGRFNGGYEECGSSFSPFSPQNRMKESPSAQKEFWKRGKALKNYGQTKYSPDLSNQPGDNSWDKIPQDSHLFSRRYENFPAAHKLQSPVHPSLHFFNPPPKENIFSGGTGRKPQESHVQNGHCGFILGDAFNNNNNNECKVNMGPKESSPQAAECDLSVKNSVQNGNYSSYQGCAWLDAKSLAAAASEIPHGKQMATSPQSSSGVSTMSGGSPTHQPFTQPSFYSQLLPTLPPRKDGRLQTSNGVSSHLGVPHFISETQKQLRPIGRSQEDARVNKDGRRRKFPVQFPPDCLVQQKAAGEDSAEKYHRFPKGQSQESGSKDDRRGRRNWIPHLGSTAPNRQPFNAYPKKHEQSGGSLSDVINPSLLPSFPFMSDFKQNPSFPPFNHQLFPSANTFNFPPPLFPFSDLVDLFHCDDFNPLSPFMGELFPGEIPVPCFAFPAPFNKFRPPRSHSGPTNELHVRLEECYEQWRALEKERKKVLALIGRMERLCGAPLHRNISRTLELHLEAIQVAQARRKDEIGNAANPQSHRGPRYSNEKGVLALAAALRALAGATRRARTALWCALQLTLPKSPPAGPENQQQLLQELRSSSTSSQEKSSLAQESRGSEKAEEARKILE</sequence>
<keyword evidence="3" id="KW-1185">Reference proteome</keyword>
<feature type="compositionally biased region" description="Basic and acidic residues" evidence="1">
    <location>
        <begin position="859"/>
        <end position="872"/>
    </location>
</feature>
<feature type="compositionally biased region" description="Basic and acidic residues" evidence="1">
    <location>
        <begin position="522"/>
        <end position="531"/>
    </location>
</feature>
<dbReference type="Ensembl" id="ENSSCAT00000009008.1">
    <property type="protein sequence ID" value="ENSSCAP00000007969.1"/>
    <property type="gene ID" value="ENSSCAG00000006113.1"/>
</dbReference>
<evidence type="ECO:0000313" key="2">
    <source>
        <dbReference type="Ensembl" id="ENSSCAP00000007969.1"/>
    </source>
</evidence>
<name>A0A8C9MTC8_SERCA</name>
<feature type="region of interest" description="Disordered" evidence="1">
    <location>
        <begin position="444"/>
        <end position="609"/>
    </location>
</feature>
<dbReference type="Proteomes" id="UP000694409">
    <property type="component" value="Unassembled WGS sequence"/>
</dbReference>
<feature type="compositionally biased region" description="Low complexity" evidence="1">
    <location>
        <begin position="834"/>
        <end position="856"/>
    </location>
</feature>
<dbReference type="GeneTree" id="ENSGT00390000003267"/>
<dbReference type="PANTHER" id="PTHR33861">
    <property type="entry name" value="PROTEIN CBG18333"/>
    <property type="match status" value="1"/>
</dbReference>
<feature type="compositionally biased region" description="Polar residues" evidence="1">
    <location>
        <begin position="469"/>
        <end position="482"/>
    </location>
</feature>
<accession>A0A8C9MTC8</accession>
<evidence type="ECO:0000313" key="3">
    <source>
        <dbReference type="Proteomes" id="UP000694409"/>
    </source>
</evidence>
<dbReference type="OMA" id="QFNMFRK"/>
<protein>
    <submittedName>
        <fullName evidence="2">Uncharacterized LOC103813045</fullName>
    </submittedName>
</protein>